<evidence type="ECO:0000313" key="3">
    <source>
        <dbReference type="Proteomes" id="UP000272025"/>
    </source>
</evidence>
<keyword evidence="1" id="KW-1133">Transmembrane helix</keyword>
<dbReference type="EMBL" id="ML119056">
    <property type="protein sequence ID" value="ROT37798.1"/>
    <property type="molecule type" value="Genomic_DNA"/>
</dbReference>
<dbReference type="Proteomes" id="UP000272025">
    <property type="component" value="Unassembled WGS sequence"/>
</dbReference>
<gene>
    <name evidence="2" type="ORF">SODALDRAFT_360090</name>
</gene>
<accession>A0A3N2PTH9</accession>
<name>A0A3N2PTH9_SODAK</name>
<evidence type="ECO:0000313" key="2">
    <source>
        <dbReference type="EMBL" id="ROT37798.1"/>
    </source>
</evidence>
<reference evidence="2 3" key="1">
    <citation type="journal article" date="2018" name="Mol. Ecol.">
        <title>The obligate alkalophilic soda-lake fungus Sodiomyces alkalinus has shifted to a protein diet.</title>
        <authorList>
            <person name="Grum-Grzhimaylo A.A."/>
            <person name="Falkoski D.L."/>
            <person name="van den Heuvel J."/>
            <person name="Valero-Jimenez C.A."/>
            <person name="Min B."/>
            <person name="Choi I.G."/>
            <person name="Lipzen A."/>
            <person name="Daum C.G."/>
            <person name="Aanen D.K."/>
            <person name="Tsang A."/>
            <person name="Henrissat B."/>
            <person name="Bilanenko E.N."/>
            <person name="de Vries R.P."/>
            <person name="van Kan J.A.L."/>
            <person name="Grigoriev I.V."/>
            <person name="Debets A.J.M."/>
        </authorList>
    </citation>
    <scope>NUCLEOTIDE SEQUENCE [LARGE SCALE GENOMIC DNA]</scope>
    <source>
        <strain evidence="2 3">F11</strain>
    </source>
</reference>
<protein>
    <submittedName>
        <fullName evidence="2">Uncharacterized protein</fullName>
    </submittedName>
</protein>
<proteinExistence type="predicted"/>
<feature type="transmembrane region" description="Helical" evidence="1">
    <location>
        <begin position="36"/>
        <end position="52"/>
    </location>
</feature>
<keyword evidence="1" id="KW-0812">Transmembrane</keyword>
<keyword evidence="3" id="KW-1185">Reference proteome</keyword>
<dbReference type="RefSeq" id="XP_028465604.1">
    <property type="nucleotide sequence ID" value="XM_028614229.1"/>
</dbReference>
<evidence type="ECO:0000256" key="1">
    <source>
        <dbReference type="SAM" id="Phobius"/>
    </source>
</evidence>
<organism evidence="2 3">
    <name type="scientific">Sodiomyces alkalinus (strain CBS 110278 / VKM F-3762 / F11)</name>
    <name type="common">Alkaliphilic filamentous fungus</name>
    <dbReference type="NCBI Taxonomy" id="1314773"/>
    <lineage>
        <taxon>Eukaryota</taxon>
        <taxon>Fungi</taxon>
        <taxon>Dikarya</taxon>
        <taxon>Ascomycota</taxon>
        <taxon>Pezizomycotina</taxon>
        <taxon>Sordariomycetes</taxon>
        <taxon>Hypocreomycetidae</taxon>
        <taxon>Glomerellales</taxon>
        <taxon>Plectosphaerellaceae</taxon>
        <taxon>Sodiomyces</taxon>
    </lineage>
</organism>
<keyword evidence="1" id="KW-0472">Membrane</keyword>
<dbReference type="GeneID" id="39582707"/>
<dbReference type="AlphaFoldDB" id="A0A3N2PTH9"/>
<sequence length="64" mass="7776">MPYLVRAYRVNIVLDTVYMSLVPRLTYQYFQLNNCIYFFLPFAHICSIRWYLRVIMIIPAAPFH</sequence>